<organism evidence="2 3">
    <name type="scientific">Lithospermum erythrorhizon</name>
    <name type="common">Purple gromwell</name>
    <name type="synonym">Lithospermum officinale var. erythrorhizon</name>
    <dbReference type="NCBI Taxonomy" id="34254"/>
    <lineage>
        <taxon>Eukaryota</taxon>
        <taxon>Viridiplantae</taxon>
        <taxon>Streptophyta</taxon>
        <taxon>Embryophyta</taxon>
        <taxon>Tracheophyta</taxon>
        <taxon>Spermatophyta</taxon>
        <taxon>Magnoliopsida</taxon>
        <taxon>eudicotyledons</taxon>
        <taxon>Gunneridae</taxon>
        <taxon>Pentapetalae</taxon>
        <taxon>asterids</taxon>
        <taxon>lamiids</taxon>
        <taxon>Boraginales</taxon>
        <taxon>Boraginaceae</taxon>
        <taxon>Boraginoideae</taxon>
        <taxon>Lithospermeae</taxon>
        <taxon>Lithospermum</taxon>
    </lineage>
</organism>
<dbReference type="AlphaFoldDB" id="A0AAV3QWD4"/>
<sequence>MLKSIMPEIINPTQSAFVTGRLISDNVLLAYEMHHVLKRRKGQNNGIFSLKLDMQKAYDRTEWGYLKGILEKLGFPEAFITQIMEYISSMSYSVIINGEEHGFLKPSRRLRQGDPLSPYLLILCTKGLIAQINEAIQFRAI</sequence>
<evidence type="ECO:0000313" key="2">
    <source>
        <dbReference type="EMBL" id="GAA0167195.1"/>
    </source>
</evidence>
<dbReference type="Pfam" id="PF00078">
    <property type="entry name" value="RVT_1"/>
    <property type="match status" value="1"/>
</dbReference>
<evidence type="ECO:0000259" key="1">
    <source>
        <dbReference type="Pfam" id="PF00078"/>
    </source>
</evidence>
<dbReference type="PANTHER" id="PTHR46890:SF48">
    <property type="entry name" value="RNA-DIRECTED DNA POLYMERASE"/>
    <property type="match status" value="1"/>
</dbReference>
<comment type="caution">
    <text evidence="2">The sequence shown here is derived from an EMBL/GenBank/DDBJ whole genome shotgun (WGS) entry which is preliminary data.</text>
</comment>
<proteinExistence type="predicted"/>
<dbReference type="InterPro" id="IPR052343">
    <property type="entry name" value="Retrotransposon-Effector_Assoc"/>
</dbReference>
<feature type="domain" description="Reverse transcriptase" evidence="1">
    <location>
        <begin position="2"/>
        <end position="135"/>
    </location>
</feature>
<evidence type="ECO:0000313" key="3">
    <source>
        <dbReference type="Proteomes" id="UP001454036"/>
    </source>
</evidence>
<dbReference type="PANTHER" id="PTHR46890">
    <property type="entry name" value="NON-LTR RETROLELEMENT REVERSE TRANSCRIPTASE-LIKE PROTEIN-RELATED"/>
    <property type="match status" value="1"/>
</dbReference>
<reference evidence="2 3" key="1">
    <citation type="submission" date="2024-01" db="EMBL/GenBank/DDBJ databases">
        <title>The complete chloroplast genome sequence of Lithospermum erythrorhizon: insights into the phylogenetic relationship among Boraginaceae species and the maternal lineages of purple gromwells.</title>
        <authorList>
            <person name="Okada T."/>
            <person name="Watanabe K."/>
        </authorList>
    </citation>
    <scope>NUCLEOTIDE SEQUENCE [LARGE SCALE GENOMIC DNA]</scope>
</reference>
<gene>
    <name evidence="2" type="ORF">LIER_40330</name>
</gene>
<accession>A0AAV3QWD4</accession>
<dbReference type="InterPro" id="IPR000477">
    <property type="entry name" value="RT_dom"/>
</dbReference>
<dbReference type="Proteomes" id="UP001454036">
    <property type="component" value="Unassembled WGS sequence"/>
</dbReference>
<protein>
    <recommendedName>
        <fullName evidence="1">Reverse transcriptase domain-containing protein</fullName>
    </recommendedName>
</protein>
<keyword evidence="3" id="KW-1185">Reference proteome</keyword>
<dbReference type="EMBL" id="BAABME010023049">
    <property type="protein sequence ID" value="GAA0167195.1"/>
    <property type="molecule type" value="Genomic_DNA"/>
</dbReference>
<name>A0AAV3QWD4_LITER</name>